<proteinExistence type="predicted"/>
<dbReference type="GeneID" id="65088842"/>
<protein>
    <submittedName>
        <fullName evidence="2">Related to tol protein</fullName>
    </submittedName>
</protein>
<gene>
    <name evidence="2" type="ORF">FMAN_09583</name>
</gene>
<name>A0A1L7T8C7_FUSMA</name>
<dbReference type="PANTHER" id="PTHR33112:SF1">
    <property type="entry name" value="HETEROKARYON INCOMPATIBILITY DOMAIN-CONTAINING PROTEIN"/>
    <property type="match status" value="1"/>
</dbReference>
<evidence type="ECO:0000259" key="1">
    <source>
        <dbReference type="Pfam" id="PF06985"/>
    </source>
</evidence>
<dbReference type="RefSeq" id="XP_041681106.1">
    <property type="nucleotide sequence ID" value="XM_041830444.1"/>
</dbReference>
<dbReference type="Pfam" id="PF06985">
    <property type="entry name" value="HET"/>
    <property type="match status" value="1"/>
</dbReference>
<dbReference type="Proteomes" id="UP000184255">
    <property type="component" value="Unassembled WGS sequence"/>
</dbReference>
<feature type="domain" description="Heterokaryon incompatibility" evidence="1">
    <location>
        <begin position="186"/>
        <end position="313"/>
    </location>
</feature>
<comment type="caution">
    <text evidence="2">The sequence shown here is derived from an EMBL/GenBank/DDBJ whole genome shotgun (WGS) entry which is preliminary data.</text>
</comment>
<evidence type="ECO:0000313" key="3">
    <source>
        <dbReference type="Proteomes" id="UP000184255"/>
    </source>
</evidence>
<dbReference type="VEuPathDB" id="FungiDB:FMAN_09583"/>
<sequence>MSNHLCARCSAIKWSSITQKSGNVQQINGSNVAVNESHEQLQSSACEICQLFSLLKPPALDTSTCSLRTEPLSNFFTNREACESPLRPDTSILYIDSEMNKPQPDRRRHMGHVIAVEPSPEASPIRELRPFNHETIDFQQISDWIEYCNKNHLQRCKPDKFILPPKFKVIDCEEPKVISAPDDCEYAALSYVWGNIENKFPQVVKDSIKVASRLGCRYLWVDRLCINQNPEDPNKQEQIQKMDAIYSRAIFTIIDAAGTDCTSGLAGITFPRTSIQVQRCVQVDGVKLTYIGTPAEEKIQSSTWGSRGWTYQEGLLSHRRIFFTNEQVMFQCNNMTCLESFAIPMDVLHRLDIPNTKKQPVLKDTEPLFLPLKDIGKHLMEFSKRNFSNDRETLDAFLGVLNACHREEGYFHFLGNPLIRKKKGWRWLINAWYHVKPGARKANFPSWSWTGWKGEITMTSYDTPDHDLRLLREDGCSISLDDYRTAYNTNPSQAMKPVIQLEGMMTMMSFEFIKWGSETTLPNMMLSQTVVQDGPWAILPLTTDITCYSFLYLDNEAWTGISQLKLPIMVLELGVRSQKHNLIILVLREKGDLYERVGMINIRGGFESSNKARKAPAKLTMYKDKSRRWMTRAPISNPHDCIWQKDLEKKTIVLQ</sequence>
<reference evidence="3" key="1">
    <citation type="journal article" date="2016" name="Genome Biol. Evol.">
        <title>Comparative 'omics' of the Fusarium fujikuroi species complex highlights differences in genetic potential and metabolite synthesis.</title>
        <authorList>
            <person name="Niehaus E.-M."/>
            <person name="Muensterkoetter M."/>
            <person name="Proctor R.H."/>
            <person name="Brown D.W."/>
            <person name="Sharon A."/>
            <person name="Idan Y."/>
            <person name="Oren-Young L."/>
            <person name="Sieber C.M."/>
            <person name="Novak O."/>
            <person name="Pencik A."/>
            <person name="Tarkowska D."/>
            <person name="Hromadova K."/>
            <person name="Freeman S."/>
            <person name="Maymon M."/>
            <person name="Elazar M."/>
            <person name="Youssef S.A."/>
            <person name="El-Shabrawy E.S.M."/>
            <person name="Shalaby A.B.A."/>
            <person name="Houterman P."/>
            <person name="Brock N.L."/>
            <person name="Burkhardt I."/>
            <person name="Tsavkelova E.A."/>
            <person name="Dickschat J.S."/>
            <person name="Galuszka P."/>
            <person name="Gueldener U."/>
            <person name="Tudzynski B."/>
        </authorList>
    </citation>
    <scope>NUCLEOTIDE SEQUENCE [LARGE SCALE GENOMIC DNA]</scope>
    <source>
        <strain evidence="3">MRC7560</strain>
    </source>
</reference>
<dbReference type="PANTHER" id="PTHR33112">
    <property type="entry name" value="DOMAIN PROTEIN, PUTATIVE-RELATED"/>
    <property type="match status" value="1"/>
</dbReference>
<evidence type="ECO:0000313" key="2">
    <source>
        <dbReference type="EMBL" id="CVK91497.1"/>
    </source>
</evidence>
<keyword evidence="3" id="KW-1185">Reference proteome</keyword>
<dbReference type="AlphaFoldDB" id="A0A1L7T8C7"/>
<organism evidence="2 3">
    <name type="scientific">Fusarium mangiferae</name>
    <name type="common">Mango malformation disease fungus</name>
    <dbReference type="NCBI Taxonomy" id="192010"/>
    <lineage>
        <taxon>Eukaryota</taxon>
        <taxon>Fungi</taxon>
        <taxon>Dikarya</taxon>
        <taxon>Ascomycota</taxon>
        <taxon>Pezizomycotina</taxon>
        <taxon>Sordariomycetes</taxon>
        <taxon>Hypocreomycetidae</taxon>
        <taxon>Hypocreales</taxon>
        <taxon>Nectriaceae</taxon>
        <taxon>Fusarium</taxon>
        <taxon>Fusarium fujikuroi species complex</taxon>
    </lineage>
</organism>
<dbReference type="EMBL" id="FCQH01000004">
    <property type="protein sequence ID" value="CVK91497.1"/>
    <property type="molecule type" value="Genomic_DNA"/>
</dbReference>
<dbReference type="InterPro" id="IPR010730">
    <property type="entry name" value="HET"/>
</dbReference>
<accession>A0A1L7T8C7</accession>